<evidence type="ECO:0000313" key="2">
    <source>
        <dbReference type="Proteomes" id="UP000195991"/>
    </source>
</evidence>
<proteinExistence type="predicted"/>
<gene>
    <name evidence="1" type="ORF">BTT61001_02510</name>
</gene>
<dbReference type="EMBL" id="FMBI01000029">
    <property type="protein sequence ID" value="SCC32672.1"/>
    <property type="molecule type" value="Genomic_DNA"/>
</dbReference>
<protein>
    <submittedName>
        <fullName evidence="1">Uncharacterized protein</fullName>
    </submittedName>
</protein>
<sequence>MVEGPDYDDS</sequence>
<reference evidence="1 2" key="1">
    <citation type="submission" date="2016-08" db="EMBL/GenBank/DDBJ databases">
        <authorList>
            <person name="Seilhamer J.J."/>
        </authorList>
    </citation>
    <scope>NUCLEOTIDE SEQUENCE [LARGE SCALE GENOMIC DNA]</scope>
    <source>
        <strain evidence="1 2">IEBC_T61001</strain>
    </source>
</reference>
<evidence type="ECO:0000313" key="1">
    <source>
        <dbReference type="EMBL" id="SCC32672.1"/>
    </source>
</evidence>
<name>A0A1C4DMZ2_BACTU</name>
<organism evidence="1 2">
    <name type="scientific">Bacillus thuringiensis</name>
    <dbReference type="NCBI Taxonomy" id="1428"/>
    <lineage>
        <taxon>Bacteria</taxon>
        <taxon>Bacillati</taxon>
        <taxon>Bacillota</taxon>
        <taxon>Bacilli</taxon>
        <taxon>Bacillales</taxon>
        <taxon>Bacillaceae</taxon>
        <taxon>Bacillus</taxon>
        <taxon>Bacillus cereus group</taxon>
    </lineage>
</organism>
<accession>A0A1C4DMZ2</accession>
<dbReference type="Proteomes" id="UP000195991">
    <property type="component" value="Unassembled WGS sequence"/>
</dbReference>